<dbReference type="InterPro" id="IPR015856">
    <property type="entry name" value="ABC_transpr_CbiO/EcfA_su"/>
</dbReference>
<keyword evidence="7 8" id="KW-0472">Membrane</keyword>
<comment type="subcellular location">
    <subcellularLocation>
        <location evidence="1">Cell membrane</location>
        <topology evidence="1">Multi-pass membrane protein</topology>
    </subcellularLocation>
</comment>
<dbReference type="GO" id="GO:0005524">
    <property type="term" value="F:ATP binding"/>
    <property type="evidence" value="ECO:0007669"/>
    <property type="project" value="UniProtKB-KW"/>
</dbReference>
<accession>A0A918N502</accession>
<evidence type="ECO:0000256" key="7">
    <source>
        <dbReference type="ARBA" id="ARBA00023136"/>
    </source>
</evidence>
<dbReference type="GO" id="GO:1904680">
    <property type="term" value="F:peptide transmembrane transporter activity"/>
    <property type="evidence" value="ECO:0007669"/>
    <property type="project" value="InterPro"/>
</dbReference>
<keyword evidence="4" id="KW-0547">Nucleotide-binding</keyword>
<evidence type="ECO:0000256" key="4">
    <source>
        <dbReference type="ARBA" id="ARBA00022741"/>
    </source>
</evidence>
<feature type="transmembrane region" description="Helical" evidence="8">
    <location>
        <begin position="54"/>
        <end position="71"/>
    </location>
</feature>
<keyword evidence="3 8" id="KW-0812">Transmembrane</keyword>
<evidence type="ECO:0000256" key="5">
    <source>
        <dbReference type="ARBA" id="ARBA00022840"/>
    </source>
</evidence>
<name>A0A918N502_9FLAO</name>
<sequence length="550" mass="63620">MKKITFLSFFKFKLALPLLALFAIIHSLWSSTLIIIINNKIAGTSLPFLSDYDWIIYIFFIITSFFFTYFFKGYMIKVTLNFGKEMMLKIINKLRISDYESYLRLGEARVRTAMNDIGFLESLPEVFIAFLNAVIMILVTVGYMFWLYPQGALLIVALIIILCFVFLYRNKIIEKNMDKERDLDDSFMRNYNDFLHGFNKIKMSTKRSDSMFFDHITKNRNEAINLSIKSELAALGNNLTGEYSFYFLIGIILFVMPVVFGVDQGVIAGFMVAILFLIGPIGNIINLMKTLIGYKIAFSRLNEFNEITTGNFDYQDLQATPNQLGDFKKLSINNLSYQYVDEKESVIFELQPINLEIQKGEVIFIYGGNGSGKSTFINLLSGLYIPKSGEMLFNDVLITNNNRSDYRDMLSCIFSDNYLFTENYDNFDLLPSNEQLNELLKEMALDKIIKQDITENKIFQNLSSGQKKRLALIYSVLEDKDIFIFDEWAAEQDPDFRKYFYKNIIPDLKSKGKTVIAITHDDAYYKSCDRLIKFNYGKMLEENTIASSSF</sequence>
<dbReference type="SUPFAM" id="SSF52540">
    <property type="entry name" value="P-loop containing nucleoside triphosphate hydrolases"/>
    <property type="match status" value="1"/>
</dbReference>
<keyword evidence="2" id="KW-0813">Transport</keyword>
<dbReference type="InterPro" id="IPR003439">
    <property type="entry name" value="ABC_transporter-like_ATP-bd"/>
</dbReference>
<evidence type="ECO:0000256" key="2">
    <source>
        <dbReference type="ARBA" id="ARBA00022448"/>
    </source>
</evidence>
<gene>
    <name evidence="11" type="ORF">GCM10007384_38680</name>
</gene>
<feature type="domain" description="ABC transmembrane type-1" evidence="10">
    <location>
        <begin position="55"/>
        <end position="293"/>
    </location>
</feature>
<evidence type="ECO:0000256" key="6">
    <source>
        <dbReference type="ARBA" id="ARBA00022989"/>
    </source>
</evidence>
<dbReference type="GO" id="GO:0016887">
    <property type="term" value="F:ATP hydrolysis activity"/>
    <property type="evidence" value="ECO:0007669"/>
    <property type="project" value="InterPro"/>
</dbReference>
<feature type="transmembrane region" description="Helical" evidence="8">
    <location>
        <begin position="243"/>
        <end position="260"/>
    </location>
</feature>
<dbReference type="InterPro" id="IPR003593">
    <property type="entry name" value="AAA+_ATPase"/>
</dbReference>
<proteinExistence type="predicted"/>
<dbReference type="Gene3D" id="3.40.50.300">
    <property type="entry name" value="P-loop containing nucleotide triphosphate hydrolases"/>
    <property type="match status" value="1"/>
</dbReference>
<evidence type="ECO:0000256" key="3">
    <source>
        <dbReference type="ARBA" id="ARBA00022692"/>
    </source>
</evidence>
<dbReference type="Pfam" id="PF00664">
    <property type="entry name" value="ABC_membrane"/>
    <property type="match status" value="1"/>
</dbReference>
<reference evidence="11 12" key="1">
    <citation type="journal article" date="2014" name="Int. J. Syst. Evol. Microbiol.">
        <title>Complete genome sequence of Corynebacterium casei LMG S-19264T (=DSM 44701T), isolated from a smear-ripened cheese.</title>
        <authorList>
            <consortium name="US DOE Joint Genome Institute (JGI-PGF)"/>
            <person name="Walter F."/>
            <person name="Albersmeier A."/>
            <person name="Kalinowski J."/>
            <person name="Ruckert C."/>
        </authorList>
    </citation>
    <scope>NUCLEOTIDE SEQUENCE [LARGE SCALE GENOMIC DNA]</scope>
    <source>
        <strain evidence="11 12">KCTC 12285</strain>
    </source>
</reference>
<dbReference type="PROSITE" id="PS50893">
    <property type="entry name" value="ABC_TRANSPORTER_2"/>
    <property type="match status" value="1"/>
</dbReference>
<evidence type="ECO:0000313" key="12">
    <source>
        <dbReference type="Proteomes" id="UP000601108"/>
    </source>
</evidence>
<dbReference type="GO" id="GO:0015833">
    <property type="term" value="P:peptide transport"/>
    <property type="evidence" value="ECO:0007669"/>
    <property type="project" value="InterPro"/>
</dbReference>
<dbReference type="InterPro" id="IPR005898">
    <property type="entry name" value="Cyc_pep_transpt_SyrD/YojI"/>
</dbReference>
<comment type="caution">
    <text evidence="11">The sequence shown here is derived from an EMBL/GenBank/DDBJ whole genome shotgun (WGS) entry which is preliminary data.</text>
</comment>
<evidence type="ECO:0000256" key="8">
    <source>
        <dbReference type="SAM" id="Phobius"/>
    </source>
</evidence>
<dbReference type="CDD" id="cd03225">
    <property type="entry name" value="ABC_cobalt_CbiO_domain1"/>
    <property type="match status" value="1"/>
</dbReference>
<dbReference type="AlphaFoldDB" id="A0A918N502"/>
<dbReference type="GO" id="GO:0140359">
    <property type="term" value="F:ABC-type transporter activity"/>
    <property type="evidence" value="ECO:0007669"/>
    <property type="project" value="InterPro"/>
</dbReference>
<dbReference type="Gene3D" id="1.20.1560.10">
    <property type="entry name" value="ABC transporter type 1, transmembrane domain"/>
    <property type="match status" value="1"/>
</dbReference>
<feature type="transmembrane region" description="Helical" evidence="8">
    <location>
        <begin position="152"/>
        <end position="169"/>
    </location>
</feature>
<evidence type="ECO:0000259" key="10">
    <source>
        <dbReference type="PROSITE" id="PS50929"/>
    </source>
</evidence>
<dbReference type="InterPro" id="IPR036640">
    <property type="entry name" value="ABC1_TM_sf"/>
</dbReference>
<keyword evidence="12" id="KW-1185">Reference proteome</keyword>
<keyword evidence="6 8" id="KW-1133">Transmembrane helix</keyword>
<evidence type="ECO:0000256" key="1">
    <source>
        <dbReference type="ARBA" id="ARBA00004651"/>
    </source>
</evidence>
<dbReference type="RefSeq" id="WP_027413886.1">
    <property type="nucleotide sequence ID" value="NZ_BMWS01000045.1"/>
</dbReference>
<dbReference type="NCBIfam" id="TIGR01194">
    <property type="entry name" value="cyc_pep_trnsptr"/>
    <property type="match status" value="1"/>
</dbReference>
<dbReference type="SUPFAM" id="SSF90123">
    <property type="entry name" value="ABC transporter transmembrane region"/>
    <property type="match status" value="1"/>
</dbReference>
<dbReference type="InterPro" id="IPR050095">
    <property type="entry name" value="ECF_ABC_transporter_ATP-bd"/>
</dbReference>
<feature type="transmembrane region" description="Helical" evidence="8">
    <location>
        <begin position="266"/>
        <end position="285"/>
    </location>
</feature>
<evidence type="ECO:0000313" key="11">
    <source>
        <dbReference type="EMBL" id="GGX34306.1"/>
    </source>
</evidence>
<protein>
    <submittedName>
        <fullName evidence="11">Multidrug ABC transporter permease/ATP-binding protein</fullName>
    </submittedName>
</protein>
<dbReference type="Pfam" id="PF00005">
    <property type="entry name" value="ABC_tran"/>
    <property type="match status" value="1"/>
</dbReference>
<dbReference type="PANTHER" id="PTHR43553">
    <property type="entry name" value="HEAVY METAL TRANSPORTER"/>
    <property type="match status" value="1"/>
</dbReference>
<dbReference type="PROSITE" id="PS50929">
    <property type="entry name" value="ABC_TM1F"/>
    <property type="match status" value="1"/>
</dbReference>
<dbReference type="PANTHER" id="PTHR43553:SF11">
    <property type="entry name" value="ABC TRANSPORTER ATP-BINDING_PERMEASE PROTEIN YOJI"/>
    <property type="match status" value="1"/>
</dbReference>
<dbReference type="EMBL" id="BMWS01000045">
    <property type="protein sequence ID" value="GGX34306.1"/>
    <property type="molecule type" value="Genomic_DNA"/>
</dbReference>
<feature type="domain" description="ABC transporter" evidence="9">
    <location>
        <begin position="330"/>
        <end position="550"/>
    </location>
</feature>
<evidence type="ECO:0000259" key="9">
    <source>
        <dbReference type="PROSITE" id="PS50893"/>
    </source>
</evidence>
<organism evidence="11 12">
    <name type="scientific">Aquimarina muelleri</name>
    <dbReference type="NCBI Taxonomy" id="279356"/>
    <lineage>
        <taxon>Bacteria</taxon>
        <taxon>Pseudomonadati</taxon>
        <taxon>Bacteroidota</taxon>
        <taxon>Flavobacteriia</taxon>
        <taxon>Flavobacteriales</taxon>
        <taxon>Flavobacteriaceae</taxon>
        <taxon>Aquimarina</taxon>
    </lineage>
</organism>
<feature type="transmembrane region" description="Helical" evidence="8">
    <location>
        <begin position="126"/>
        <end position="146"/>
    </location>
</feature>
<dbReference type="Proteomes" id="UP000601108">
    <property type="component" value="Unassembled WGS sequence"/>
</dbReference>
<dbReference type="InterPro" id="IPR011527">
    <property type="entry name" value="ABC1_TM_dom"/>
</dbReference>
<dbReference type="InterPro" id="IPR027417">
    <property type="entry name" value="P-loop_NTPase"/>
</dbReference>
<keyword evidence="5" id="KW-0067">ATP-binding</keyword>
<dbReference type="GO" id="GO:0043190">
    <property type="term" value="C:ATP-binding cassette (ABC) transporter complex"/>
    <property type="evidence" value="ECO:0007669"/>
    <property type="project" value="TreeGrafter"/>
</dbReference>
<dbReference type="SMART" id="SM00382">
    <property type="entry name" value="AAA"/>
    <property type="match status" value="1"/>
</dbReference>